<dbReference type="EMBL" id="AZHW01000574">
    <property type="protein sequence ID" value="ETW98231.1"/>
    <property type="molecule type" value="Genomic_DNA"/>
</dbReference>
<dbReference type="HOGENOM" id="CLU_076312_6_2_7"/>
<organism evidence="2 3">
    <name type="scientific">Entotheonella factor</name>
    <dbReference type="NCBI Taxonomy" id="1429438"/>
    <lineage>
        <taxon>Bacteria</taxon>
        <taxon>Pseudomonadati</taxon>
        <taxon>Nitrospinota/Tectimicrobiota group</taxon>
        <taxon>Candidatus Tectimicrobiota</taxon>
        <taxon>Candidatus Entotheonellia</taxon>
        <taxon>Candidatus Entotheonellales</taxon>
        <taxon>Candidatus Entotheonellaceae</taxon>
        <taxon>Candidatus Entotheonella</taxon>
    </lineage>
</organism>
<dbReference type="Gene3D" id="3.90.1570.10">
    <property type="entry name" value="tt1808, chain A"/>
    <property type="match status" value="1"/>
</dbReference>
<dbReference type="InterPro" id="IPR008538">
    <property type="entry name" value="Uma2"/>
</dbReference>
<dbReference type="PANTHER" id="PTHR36558">
    <property type="entry name" value="GLR1098 PROTEIN"/>
    <property type="match status" value="1"/>
</dbReference>
<protein>
    <recommendedName>
        <fullName evidence="1">Putative restriction endonuclease domain-containing protein</fullName>
    </recommendedName>
</protein>
<dbReference type="Proteomes" id="UP000019141">
    <property type="component" value="Unassembled WGS sequence"/>
</dbReference>
<accession>W4LLK2</accession>
<reference evidence="2 3" key="1">
    <citation type="journal article" date="2014" name="Nature">
        <title>An environmental bacterial taxon with a large and distinct metabolic repertoire.</title>
        <authorList>
            <person name="Wilson M.C."/>
            <person name="Mori T."/>
            <person name="Ruckert C."/>
            <person name="Uria A.R."/>
            <person name="Helf M.J."/>
            <person name="Takada K."/>
            <person name="Gernert C."/>
            <person name="Steffens U.A."/>
            <person name="Heycke N."/>
            <person name="Schmitt S."/>
            <person name="Rinke C."/>
            <person name="Helfrich E.J."/>
            <person name="Brachmann A.O."/>
            <person name="Gurgui C."/>
            <person name="Wakimoto T."/>
            <person name="Kracht M."/>
            <person name="Crusemann M."/>
            <person name="Hentschel U."/>
            <person name="Abe I."/>
            <person name="Matsunaga S."/>
            <person name="Kalinowski J."/>
            <person name="Takeyama H."/>
            <person name="Piel J."/>
        </authorList>
    </citation>
    <scope>NUCLEOTIDE SEQUENCE [LARGE SCALE GENOMIC DNA]</scope>
    <source>
        <strain evidence="3">TSY1</strain>
    </source>
</reference>
<dbReference type="AlphaFoldDB" id="W4LLK2"/>
<proteinExistence type="predicted"/>
<dbReference type="PANTHER" id="PTHR36558:SF1">
    <property type="entry name" value="RESTRICTION ENDONUCLEASE DOMAIN-CONTAINING PROTEIN-RELATED"/>
    <property type="match status" value="1"/>
</dbReference>
<keyword evidence="3" id="KW-1185">Reference proteome</keyword>
<comment type="caution">
    <text evidence="2">The sequence shown here is derived from an EMBL/GenBank/DDBJ whole genome shotgun (WGS) entry which is preliminary data.</text>
</comment>
<name>W4LLK2_ENTF1</name>
<evidence type="ECO:0000313" key="3">
    <source>
        <dbReference type="Proteomes" id="UP000019141"/>
    </source>
</evidence>
<dbReference type="PATRIC" id="fig|1429438.4.peg.3829"/>
<dbReference type="Pfam" id="PF05685">
    <property type="entry name" value="Uma2"/>
    <property type="match status" value="1"/>
</dbReference>
<gene>
    <name evidence="2" type="ORF">ETSY1_19650</name>
</gene>
<feature type="domain" description="Putative restriction endonuclease" evidence="1">
    <location>
        <begin position="12"/>
        <end position="180"/>
    </location>
</feature>
<dbReference type="CDD" id="cd06260">
    <property type="entry name" value="DUF820-like"/>
    <property type="match status" value="1"/>
</dbReference>
<evidence type="ECO:0000313" key="2">
    <source>
        <dbReference type="EMBL" id="ETW98231.1"/>
    </source>
</evidence>
<dbReference type="InterPro" id="IPR011335">
    <property type="entry name" value="Restrct_endonuc-II-like"/>
</dbReference>
<evidence type="ECO:0000259" key="1">
    <source>
        <dbReference type="Pfam" id="PF05685"/>
    </source>
</evidence>
<dbReference type="SUPFAM" id="SSF52980">
    <property type="entry name" value="Restriction endonuclease-like"/>
    <property type="match status" value="1"/>
</dbReference>
<sequence>MAINPQHNMSPAEYLAFERAQTDVRHEYLNGEIVAMSGASLAHNIIVSNLVISLGIQMRGRPCNVFASDMRVKIPATGLYTYPDITALCGEPELEDDIADTLLNPQVIVEVLSPSTEAYDRGAKFAHYQSIASLQAYVLVAQDRTRIEIFLRRENGDWLYTVAEGLEATVRLETIGCELTLSDVYEGVRFASMATDKSTF</sequence>
<dbReference type="InterPro" id="IPR012296">
    <property type="entry name" value="Nuclease_put_TT1808"/>
</dbReference>